<evidence type="ECO:0000313" key="3">
    <source>
        <dbReference type="EnsemblPlants" id="TuG1812S0000093000.01.T01.s_cds43075"/>
    </source>
</evidence>
<dbReference type="AlphaFoldDB" id="M8B459"/>
<dbReference type="EMBL" id="KD007061">
    <property type="protein sequence ID" value="EMS68394.1"/>
    <property type="molecule type" value="Genomic_DNA"/>
</dbReference>
<organism evidence="2">
    <name type="scientific">Triticum urartu</name>
    <name type="common">Red wild einkorn</name>
    <name type="synonym">Crithodium urartu</name>
    <dbReference type="NCBI Taxonomy" id="4572"/>
    <lineage>
        <taxon>Eukaryota</taxon>
        <taxon>Viridiplantae</taxon>
        <taxon>Streptophyta</taxon>
        <taxon>Embryophyta</taxon>
        <taxon>Tracheophyta</taxon>
        <taxon>Spermatophyta</taxon>
        <taxon>Magnoliopsida</taxon>
        <taxon>Liliopsida</taxon>
        <taxon>Poales</taxon>
        <taxon>Poaceae</taxon>
        <taxon>BOP clade</taxon>
        <taxon>Pooideae</taxon>
        <taxon>Triticodae</taxon>
        <taxon>Triticeae</taxon>
        <taxon>Triticinae</taxon>
        <taxon>Triticum</taxon>
    </lineage>
</organism>
<dbReference type="Proteomes" id="UP000015106">
    <property type="component" value="Unassembled WGS sequence"/>
</dbReference>
<reference evidence="2 4" key="1">
    <citation type="journal article" date="2013" name="Nature">
        <title>Draft genome of the wheat A-genome progenitor Triticum urartu.</title>
        <authorList>
            <person name="Ling H.Q."/>
            <person name="Zhao S."/>
            <person name="Liu D."/>
            <person name="Wang J."/>
            <person name="Sun H."/>
            <person name="Zhang C."/>
            <person name="Fan H."/>
            <person name="Li D."/>
            <person name="Dong L."/>
            <person name="Tao Y."/>
            <person name="Gao C."/>
            <person name="Wu H."/>
            <person name="Li Y."/>
            <person name="Cui Y."/>
            <person name="Guo X."/>
            <person name="Zheng S."/>
            <person name="Wang B."/>
            <person name="Yu K."/>
            <person name="Liang Q."/>
            <person name="Yang W."/>
            <person name="Lou X."/>
            <person name="Chen J."/>
            <person name="Feng M."/>
            <person name="Jian J."/>
            <person name="Zhang X."/>
            <person name="Luo G."/>
            <person name="Jiang Y."/>
            <person name="Liu J."/>
            <person name="Wang Z."/>
            <person name="Sha Y."/>
            <person name="Zhang B."/>
            <person name="Wu H."/>
            <person name="Tang D."/>
            <person name="Shen Q."/>
            <person name="Xue P."/>
            <person name="Zou S."/>
            <person name="Wang X."/>
            <person name="Liu X."/>
            <person name="Wang F."/>
            <person name="Yang Y."/>
            <person name="An X."/>
            <person name="Dong Z."/>
            <person name="Zhang K."/>
            <person name="Zhang X."/>
            <person name="Luo M.C."/>
            <person name="Dvorak J."/>
            <person name="Tong Y."/>
            <person name="Wang J."/>
            <person name="Yang H."/>
            <person name="Li Z."/>
            <person name="Wang D."/>
            <person name="Zhang A."/>
            <person name="Wang J."/>
        </authorList>
    </citation>
    <scope>NUCLEOTIDE SEQUENCE</scope>
    <source>
        <strain evidence="4">cv. G1812</strain>
    </source>
</reference>
<proteinExistence type="predicted"/>
<accession>M8B459</accession>
<evidence type="ECO:0000256" key="1">
    <source>
        <dbReference type="SAM" id="MobiDB-lite"/>
    </source>
</evidence>
<sequence>MKRVGTNTRAVKATAVAGAGDRGEQHKATSETQAQKVARQQALLAFLEAGFEDYKLYRDREDEDEVEEYRRAGKLHTYDPDKEPKKRLARVAKLHPPPEHMAEKIKLYTYYVEEDEDDFRIGLYSLIGDEIRV</sequence>
<reference evidence="3" key="2">
    <citation type="submission" date="2022-06" db="UniProtKB">
        <authorList>
            <consortium name="EnsemblPlants"/>
        </authorList>
    </citation>
    <scope>IDENTIFICATION</scope>
</reference>
<protein>
    <submittedName>
        <fullName evidence="2 3">Uncharacterized protein</fullName>
    </submittedName>
</protein>
<dbReference type="OMA" id="KLYTYYV"/>
<feature type="region of interest" description="Disordered" evidence="1">
    <location>
        <begin position="1"/>
        <end position="31"/>
    </location>
</feature>
<dbReference type="Gramene" id="TuG1812S0000093000.01.T01">
    <property type="protein sequence ID" value="TuG1812S0000093000.01.T01.s_cds43075"/>
    <property type="gene ID" value="TuG1812S0000093000.01"/>
</dbReference>
<dbReference type="EnsemblPlants" id="TuG1812S0000093000.01.T01">
    <property type="protein sequence ID" value="TuG1812S0000093000.01.T01.s_cds43075"/>
    <property type="gene ID" value="TuG1812S0000093000.01"/>
</dbReference>
<gene>
    <name evidence="2" type="ORF">TRIUR3_15686</name>
</gene>
<dbReference type="eggNOG" id="ENOG502R3WH">
    <property type="taxonomic scope" value="Eukaryota"/>
</dbReference>
<keyword evidence="4" id="KW-1185">Reference proteome</keyword>
<name>M8B459_TRIUA</name>
<evidence type="ECO:0000313" key="2">
    <source>
        <dbReference type="EMBL" id="EMS68394.1"/>
    </source>
</evidence>
<evidence type="ECO:0000313" key="4">
    <source>
        <dbReference type="Proteomes" id="UP000015106"/>
    </source>
</evidence>